<keyword evidence="3" id="KW-1185">Reference proteome</keyword>
<reference evidence="2 3" key="1">
    <citation type="journal article" date="2019" name="Genome Biol. Evol.">
        <title>Insights into the evolution of the New World diploid cottons (Gossypium, subgenus Houzingenia) based on genome sequencing.</title>
        <authorList>
            <person name="Grover C.E."/>
            <person name="Arick M.A. 2nd"/>
            <person name="Thrash A."/>
            <person name="Conover J.L."/>
            <person name="Sanders W.S."/>
            <person name="Peterson D.G."/>
            <person name="Frelichowski J.E."/>
            <person name="Scheffler J.A."/>
            <person name="Scheffler B.E."/>
            <person name="Wendel J.F."/>
        </authorList>
    </citation>
    <scope>NUCLEOTIDE SEQUENCE [LARGE SCALE GENOMIC DNA]</scope>
    <source>
        <strain evidence="2">4</strain>
        <tissue evidence="2">Leaf</tissue>
    </source>
</reference>
<evidence type="ECO:0000256" key="1">
    <source>
        <dbReference type="SAM" id="MobiDB-lite"/>
    </source>
</evidence>
<protein>
    <submittedName>
        <fullName evidence="2">Uncharacterized protein</fullName>
    </submittedName>
</protein>
<name>A0A7J9AYJ3_9ROSI</name>
<evidence type="ECO:0000313" key="3">
    <source>
        <dbReference type="Proteomes" id="UP000593574"/>
    </source>
</evidence>
<dbReference type="EMBL" id="JABEZV010426262">
    <property type="protein sequence ID" value="MBA0729146.1"/>
    <property type="molecule type" value="Genomic_DNA"/>
</dbReference>
<sequence length="127" mass="14401">MDAICQHRYHILHPSKIVGQSEDVGSKGAIDSVRDGGNARIGTGRPSGENDKYWKEIHNDYIDAWDRMMEFLPIREPFFLADTMSCLEYILWFRVGRGRMTSSSSAPTKEAPHVSMQHLDQLAPLIP</sequence>
<comment type="caution">
    <text evidence="2">The sequence shown here is derived from an EMBL/GenBank/DDBJ whole genome shotgun (WGS) entry which is preliminary data.</text>
</comment>
<evidence type="ECO:0000313" key="2">
    <source>
        <dbReference type="EMBL" id="MBA0729146.1"/>
    </source>
</evidence>
<feature type="region of interest" description="Disordered" evidence="1">
    <location>
        <begin position="28"/>
        <end position="49"/>
    </location>
</feature>
<dbReference type="Proteomes" id="UP000593574">
    <property type="component" value="Unassembled WGS sequence"/>
</dbReference>
<accession>A0A7J9AYJ3</accession>
<feature type="non-terminal residue" evidence="2">
    <location>
        <position position="127"/>
    </location>
</feature>
<organism evidence="2 3">
    <name type="scientific">Gossypium laxum</name>
    <dbReference type="NCBI Taxonomy" id="34288"/>
    <lineage>
        <taxon>Eukaryota</taxon>
        <taxon>Viridiplantae</taxon>
        <taxon>Streptophyta</taxon>
        <taxon>Embryophyta</taxon>
        <taxon>Tracheophyta</taxon>
        <taxon>Spermatophyta</taxon>
        <taxon>Magnoliopsida</taxon>
        <taxon>eudicotyledons</taxon>
        <taxon>Gunneridae</taxon>
        <taxon>Pentapetalae</taxon>
        <taxon>rosids</taxon>
        <taxon>malvids</taxon>
        <taxon>Malvales</taxon>
        <taxon>Malvaceae</taxon>
        <taxon>Malvoideae</taxon>
        <taxon>Gossypium</taxon>
    </lineage>
</organism>
<gene>
    <name evidence="2" type="ORF">Golax_022740</name>
</gene>
<proteinExistence type="predicted"/>
<dbReference type="AlphaFoldDB" id="A0A7J9AYJ3"/>